<keyword evidence="1" id="KW-1133">Transmembrane helix</keyword>
<feature type="transmembrane region" description="Helical" evidence="1">
    <location>
        <begin position="973"/>
        <end position="989"/>
    </location>
</feature>
<reference evidence="3" key="1">
    <citation type="submission" date="2015-02" db="EMBL/GenBank/DDBJ databases">
        <title>Description and complete genome sequence of the first cultured representative of the subdivision 5 of the Verrucomicrobia phylum.</title>
        <authorList>
            <person name="Spring S."/>
            <person name="Bunk B."/>
            <person name="Sproer C."/>
            <person name="Klenk H.-P."/>
        </authorList>
    </citation>
    <scope>NUCLEOTIDE SEQUENCE [LARGE SCALE GENOMIC DNA]</scope>
    <source>
        <strain evidence="3">L21-Fru-AB</strain>
    </source>
</reference>
<evidence type="ECO:0000256" key="1">
    <source>
        <dbReference type="SAM" id="Phobius"/>
    </source>
</evidence>
<keyword evidence="1" id="KW-0812">Transmembrane</keyword>
<dbReference type="InterPro" id="IPR001036">
    <property type="entry name" value="Acrflvin-R"/>
</dbReference>
<proteinExistence type="predicted"/>
<dbReference type="KEGG" id="vbl:L21SP4_00718"/>
<feature type="transmembrane region" description="Helical" evidence="1">
    <location>
        <begin position="12"/>
        <end position="37"/>
    </location>
</feature>
<evidence type="ECO:0000313" key="3">
    <source>
        <dbReference type="Proteomes" id="UP000035268"/>
    </source>
</evidence>
<dbReference type="Gene3D" id="3.30.70.1320">
    <property type="entry name" value="Multidrug efflux transporter AcrB pore domain like"/>
    <property type="match status" value="1"/>
</dbReference>
<reference evidence="2 3" key="2">
    <citation type="journal article" date="2016" name="ISME J.">
        <title>Characterization of the first cultured representative of Verrucomicrobia subdivision 5 indicates the proposal of a novel phylum.</title>
        <authorList>
            <person name="Spring S."/>
            <person name="Bunk B."/>
            <person name="Sproer C."/>
            <person name="Schumann P."/>
            <person name="Rohde M."/>
            <person name="Tindall B.J."/>
            <person name="Klenk H.P."/>
        </authorList>
    </citation>
    <scope>NUCLEOTIDE SEQUENCE [LARGE SCALE GENOMIC DNA]</scope>
    <source>
        <strain evidence="2 3">L21-Fru-AB</strain>
    </source>
</reference>
<dbReference type="Gene3D" id="3.30.70.1440">
    <property type="entry name" value="Multidrug efflux transporter AcrB pore domain"/>
    <property type="match status" value="1"/>
</dbReference>
<feature type="transmembrane region" description="Helical" evidence="1">
    <location>
        <begin position="338"/>
        <end position="358"/>
    </location>
</feature>
<dbReference type="SUPFAM" id="SSF82693">
    <property type="entry name" value="Multidrug efflux transporter AcrB pore domain, PN1, PN2, PC1 and PC2 subdomains"/>
    <property type="match status" value="3"/>
</dbReference>
<dbReference type="Gene3D" id="3.30.70.1430">
    <property type="entry name" value="Multidrug efflux transporter AcrB pore domain"/>
    <property type="match status" value="2"/>
</dbReference>
<name>A0A0G3EBY6_9BACT</name>
<feature type="transmembrane region" description="Helical" evidence="1">
    <location>
        <begin position="435"/>
        <end position="455"/>
    </location>
</feature>
<dbReference type="PRINTS" id="PR00702">
    <property type="entry name" value="ACRIFLAVINRP"/>
</dbReference>
<dbReference type="SUPFAM" id="SSF82714">
    <property type="entry name" value="Multidrug efflux transporter AcrB TolC docking domain, DN and DC subdomains"/>
    <property type="match status" value="2"/>
</dbReference>
<keyword evidence="1" id="KW-0472">Membrane</keyword>
<accession>A0A0G3EBY6</accession>
<dbReference type="OrthoDB" id="9806532at2"/>
<feature type="transmembrane region" description="Helical" evidence="1">
    <location>
        <begin position="365"/>
        <end position="388"/>
    </location>
</feature>
<dbReference type="Proteomes" id="UP000035268">
    <property type="component" value="Chromosome"/>
</dbReference>
<organism evidence="2 3">
    <name type="scientific">Kiritimatiella glycovorans</name>
    <dbReference type="NCBI Taxonomy" id="1307763"/>
    <lineage>
        <taxon>Bacteria</taxon>
        <taxon>Pseudomonadati</taxon>
        <taxon>Kiritimatiellota</taxon>
        <taxon>Kiritimatiellia</taxon>
        <taxon>Kiritimatiellales</taxon>
        <taxon>Kiritimatiellaceae</taxon>
        <taxon>Kiritimatiella</taxon>
    </lineage>
</organism>
<dbReference type="Gene3D" id="1.20.1640.10">
    <property type="entry name" value="Multidrug efflux transporter AcrB transmembrane domain"/>
    <property type="match status" value="2"/>
</dbReference>
<evidence type="ECO:0000313" key="2">
    <source>
        <dbReference type="EMBL" id="AKJ63986.1"/>
    </source>
</evidence>
<dbReference type="RefSeq" id="WP_052881356.1">
    <property type="nucleotide sequence ID" value="NZ_CP010904.1"/>
</dbReference>
<feature type="transmembrane region" description="Helical" evidence="1">
    <location>
        <begin position="897"/>
        <end position="917"/>
    </location>
</feature>
<dbReference type="Pfam" id="PF00873">
    <property type="entry name" value="ACR_tran"/>
    <property type="match status" value="1"/>
</dbReference>
<feature type="transmembrane region" description="Helical" evidence="1">
    <location>
        <begin position="1001"/>
        <end position="1027"/>
    </location>
</feature>
<dbReference type="EMBL" id="CP010904">
    <property type="protein sequence ID" value="AKJ63986.1"/>
    <property type="molecule type" value="Genomic_DNA"/>
</dbReference>
<dbReference type="SUPFAM" id="SSF82866">
    <property type="entry name" value="Multidrug efflux transporter AcrB transmembrane domain"/>
    <property type="match status" value="2"/>
</dbReference>
<protein>
    <submittedName>
        <fullName evidence="2">Multidrug transporter MdtB</fullName>
    </submittedName>
</protein>
<dbReference type="PATRIC" id="fig|1609981.3.peg.749"/>
<feature type="transmembrane region" description="Helical" evidence="1">
    <location>
        <begin position="467"/>
        <end position="488"/>
    </location>
</feature>
<dbReference type="Gene3D" id="3.30.2090.10">
    <property type="entry name" value="Multidrug efflux transporter AcrB TolC docking domain, DN and DC subdomains"/>
    <property type="match status" value="2"/>
</dbReference>
<dbReference type="GO" id="GO:0005886">
    <property type="term" value="C:plasma membrane"/>
    <property type="evidence" value="ECO:0007669"/>
    <property type="project" value="TreeGrafter"/>
</dbReference>
<dbReference type="PANTHER" id="PTHR32063">
    <property type="match status" value="1"/>
</dbReference>
<keyword evidence="3" id="KW-1185">Reference proteome</keyword>
<dbReference type="InterPro" id="IPR027463">
    <property type="entry name" value="AcrB_DN_DC_subdom"/>
</dbReference>
<sequence length="1057" mass="116162">MTERTGKAGGPIAWMAGNHVAANLIMFVCLIGGLIMFSQIRQEVFPDLDLDQVRVTVAYPGASPEEVERGIVLAVEEAIRGLDGIDEIRSTAAEGVGTVTAELIRGADLQQLYQDIRSEVDRIITFPEEAEEPEVRIVSRKREVLTIVVHGQTPRTVLRELTEDLRDVLLQDPGITQVELGGARSLEIGVSLDQAQLRRYGLTLGDLAARLRSRSLELPGGQLETPGGDLMIRMKERRDYGREFARLPVISPPGGTDVELADIADVQDGFAADEDRHAIYDGEPALMLTVFRVGEQTPITVADAVRAQLQTIRPTLPPGIAIDELRDMSEIYAQRVNLLLRNGALGLVLVLILLGIFLEARLAFWVMLGIPISFLGSMLALPMLGVSINMVSLFAYIIALGIVVDDAIVVGENIYYHHQQGLPFMQAAVRGAREVAMPVTFSIMTNIVAFLPLYFIPGTMGKIFKMIPLVVSTAFLISLIESLFVLPAHLGHQRDRRRHGLMRWLHGKQRAFSDAFVRWINTRYSAFLAGVLRRRYFVFAVAVAVLTLTLGYVGSGRMGMDLFPRVESDFARVTVTLPVGSPVETTEAVVRRLKDAAHDVIRESGHDELLEGIFADIGAGGNHRASMRAFLADAEVRRRIGISTQEFVERWREATGPVPGVESIRFQSDFGGPGGGPGLTVELSHRKLDVLEAASAELAEALATYPQVSDIDDGFQPGKEQIDFRMTAAGESLGLTARDVANQLRHAFYGAEAIRQQRGRNEIKIMVRRPVSERDSEYDLESLLLRTPAGGEIPLDEAVERTRGRAYTTIDRRDGRRVVSATANVEPRSEAPVILEDLQRSVLPGLVAHYPGLSYSFEGRQADMRESLGSLKTSFLMAMLAIFAMLAVPFRSYIQPLIVMVSIPFGIIGAVAGHLIMGYSLSVISMLGIVALSGVVVNDSLVLIEYANRRRRQEDLSPHDAVHMAGLQRFRPIMLTTFTTFGGLSPMILETSLQARFLIPMAISLGFGILFATLITLVLVPSLYLILDDASRLGAEFRDAFGQLTRRRGNQESIISS</sequence>
<dbReference type="GO" id="GO:0042910">
    <property type="term" value="F:xenobiotic transmembrane transporter activity"/>
    <property type="evidence" value="ECO:0007669"/>
    <property type="project" value="TreeGrafter"/>
</dbReference>
<feature type="transmembrane region" description="Helical" evidence="1">
    <location>
        <begin position="536"/>
        <end position="555"/>
    </location>
</feature>
<dbReference type="STRING" id="1307763.L21SP4_00718"/>
<dbReference type="AlphaFoldDB" id="A0A0G3EBY6"/>
<feature type="transmembrane region" description="Helical" evidence="1">
    <location>
        <begin position="873"/>
        <end position="890"/>
    </location>
</feature>
<gene>
    <name evidence="2" type="primary">mdtB</name>
    <name evidence="2" type="ORF">L21SP4_00718</name>
</gene>
<feature type="transmembrane region" description="Helical" evidence="1">
    <location>
        <begin position="394"/>
        <end position="415"/>
    </location>
</feature>
<feature type="transmembrane region" description="Helical" evidence="1">
    <location>
        <begin position="923"/>
        <end position="944"/>
    </location>
</feature>
<dbReference type="PANTHER" id="PTHR32063:SF33">
    <property type="entry name" value="RND SUPERFAMILY EFFLUX PUMP PERMEASE COMPONENT"/>
    <property type="match status" value="1"/>
</dbReference>